<dbReference type="GO" id="GO:0008270">
    <property type="term" value="F:zinc ion binding"/>
    <property type="evidence" value="ECO:0007669"/>
    <property type="project" value="UniProtKB-KW"/>
</dbReference>
<organism evidence="5 6">
    <name type="scientific">Leptosia nina</name>
    <dbReference type="NCBI Taxonomy" id="320188"/>
    <lineage>
        <taxon>Eukaryota</taxon>
        <taxon>Metazoa</taxon>
        <taxon>Ecdysozoa</taxon>
        <taxon>Arthropoda</taxon>
        <taxon>Hexapoda</taxon>
        <taxon>Insecta</taxon>
        <taxon>Pterygota</taxon>
        <taxon>Neoptera</taxon>
        <taxon>Endopterygota</taxon>
        <taxon>Lepidoptera</taxon>
        <taxon>Glossata</taxon>
        <taxon>Ditrysia</taxon>
        <taxon>Papilionoidea</taxon>
        <taxon>Pieridae</taxon>
        <taxon>Pierinae</taxon>
        <taxon>Leptosia</taxon>
    </lineage>
</organism>
<gene>
    <name evidence="5" type="ORF">LNINA_LOCUS3664</name>
</gene>
<reference evidence="5 6" key="1">
    <citation type="submission" date="2023-11" db="EMBL/GenBank/DDBJ databases">
        <authorList>
            <person name="Okamura Y."/>
        </authorList>
    </citation>
    <scope>NUCLEOTIDE SEQUENCE [LARGE SCALE GENOMIC DNA]</scope>
</reference>
<dbReference type="InterPro" id="IPR007588">
    <property type="entry name" value="Znf_FLYWCH"/>
</dbReference>
<dbReference type="Proteomes" id="UP001497472">
    <property type="component" value="Unassembled WGS sequence"/>
</dbReference>
<evidence type="ECO:0000313" key="6">
    <source>
        <dbReference type="Proteomes" id="UP001497472"/>
    </source>
</evidence>
<evidence type="ECO:0000259" key="4">
    <source>
        <dbReference type="Pfam" id="PF04500"/>
    </source>
</evidence>
<dbReference type="EMBL" id="CAVLEF010000005">
    <property type="protein sequence ID" value="CAK1543874.1"/>
    <property type="molecule type" value="Genomic_DNA"/>
</dbReference>
<evidence type="ECO:0000313" key="5">
    <source>
        <dbReference type="EMBL" id="CAK1543874.1"/>
    </source>
</evidence>
<proteinExistence type="predicted"/>
<evidence type="ECO:0000256" key="3">
    <source>
        <dbReference type="ARBA" id="ARBA00022833"/>
    </source>
</evidence>
<sequence length="125" mass="14088">MAAPGSITTVPEKTSKLVTRQYRLVQGIICSWSWATLILSTANLRPVFTTSARGARMISFQGYKFLRQCESGQKTRWWCGTHNNRGCRANIHTIGSSIVRFKNVHNHPPTVGVTPNYGNNYVYQK</sequence>
<keyword evidence="3" id="KW-0862">Zinc</keyword>
<name>A0AAV1J605_9NEOP</name>
<dbReference type="Gene3D" id="2.20.25.240">
    <property type="match status" value="1"/>
</dbReference>
<accession>A0AAV1J605</accession>
<evidence type="ECO:0000256" key="1">
    <source>
        <dbReference type="ARBA" id="ARBA00022723"/>
    </source>
</evidence>
<comment type="caution">
    <text evidence="5">The sequence shown here is derived from an EMBL/GenBank/DDBJ whole genome shotgun (WGS) entry which is preliminary data.</text>
</comment>
<dbReference type="Pfam" id="PF04500">
    <property type="entry name" value="FLYWCH"/>
    <property type="match status" value="1"/>
</dbReference>
<keyword evidence="1" id="KW-0479">Metal-binding</keyword>
<keyword evidence="2" id="KW-0863">Zinc-finger</keyword>
<protein>
    <recommendedName>
        <fullName evidence="4">FLYWCH-type domain-containing protein</fullName>
    </recommendedName>
</protein>
<feature type="domain" description="FLYWCH-type" evidence="4">
    <location>
        <begin position="48"/>
        <end position="107"/>
    </location>
</feature>
<keyword evidence="6" id="KW-1185">Reference proteome</keyword>
<evidence type="ECO:0000256" key="2">
    <source>
        <dbReference type="ARBA" id="ARBA00022771"/>
    </source>
</evidence>
<dbReference type="AlphaFoldDB" id="A0AAV1J605"/>